<sequence>METTELLKRVRRIEIKTKGLSSQIFSGEYHSAFKGRGMSFSEVRNYQYGDDVRNIDWNVTARSGEPYVKVFEEERELTVMLLVDISKSSFFGTVKQPKNELITEICAVLAFSAVNNNDKVGLLLFSDRVEKFLPPKKGRGHILRIIRELIDTRPEGSGTDIGMALDFFTNMVKKRSICFLVSDYLATGYERSLRLAARRHDLVGLHLFDPRERELPPVGLLRAQDAESGETHWIDTDSKRIRDRYAGWYHENMDYFKTAFQQSGADTLSVETTEDYVKELLRFFRRRG</sequence>
<accession>A0A2G0CEX1</accession>
<feature type="domain" description="DUF58" evidence="1">
    <location>
        <begin position="42"/>
        <end position="248"/>
    </location>
</feature>
<dbReference type="SUPFAM" id="SSF53300">
    <property type="entry name" value="vWA-like"/>
    <property type="match status" value="1"/>
</dbReference>
<dbReference type="Proteomes" id="UP000226437">
    <property type="component" value="Unassembled WGS sequence"/>
</dbReference>
<dbReference type="Gene3D" id="3.40.50.410">
    <property type="entry name" value="von Willebrand factor, type A domain"/>
    <property type="match status" value="1"/>
</dbReference>
<dbReference type="CDD" id="cd00198">
    <property type="entry name" value="vWFA"/>
    <property type="match status" value="1"/>
</dbReference>
<organism evidence="2 3">
    <name type="scientific">Neolewinella marina</name>
    <dbReference type="NCBI Taxonomy" id="438751"/>
    <lineage>
        <taxon>Bacteria</taxon>
        <taxon>Pseudomonadati</taxon>
        <taxon>Bacteroidota</taxon>
        <taxon>Saprospiria</taxon>
        <taxon>Saprospirales</taxon>
        <taxon>Lewinellaceae</taxon>
        <taxon>Neolewinella</taxon>
    </lineage>
</organism>
<dbReference type="InterPro" id="IPR036465">
    <property type="entry name" value="vWFA_dom_sf"/>
</dbReference>
<reference evidence="2 3" key="1">
    <citation type="submission" date="2017-10" db="EMBL/GenBank/DDBJ databases">
        <title>The draft genome sequence of Lewinella marina KCTC 32374.</title>
        <authorList>
            <person name="Wang K."/>
        </authorList>
    </citation>
    <scope>NUCLEOTIDE SEQUENCE [LARGE SCALE GENOMIC DNA]</scope>
    <source>
        <strain evidence="2 3">MKG-38</strain>
    </source>
</reference>
<comment type="caution">
    <text evidence="2">The sequence shown here is derived from an EMBL/GenBank/DDBJ whole genome shotgun (WGS) entry which is preliminary data.</text>
</comment>
<dbReference type="OrthoDB" id="9776116at2"/>
<dbReference type="PANTHER" id="PTHR33608">
    <property type="entry name" value="BLL2464 PROTEIN"/>
    <property type="match status" value="1"/>
</dbReference>
<dbReference type="RefSeq" id="WP_099106853.1">
    <property type="nucleotide sequence ID" value="NZ_JAATJF010000004.1"/>
</dbReference>
<evidence type="ECO:0000259" key="1">
    <source>
        <dbReference type="Pfam" id="PF01882"/>
    </source>
</evidence>
<dbReference type="EMBL" id="PDLO01000004">
    <property type="protein sequence ID" value="PHK98467.1"/>
    <property type="molecule type" value="Genomic_DNA"/>
</dbReference>
<dbReference type="AlphaFoldDB" id="A0A2G0CEX1"/>
<keyword evidence="3" id="KW-1185">Reference proteome</keyword>
<proteinExistence type="predicted"/>
<name>A0A2G0CEX1_9BACT</name>
<evidence type="ECO:0000313" key="3">
    <source>
        <dbReference type="Proteomes" id="UP000226437"/>
    </source>
</evidence>
<protein>
    <submittedName>
        <fullName evidence="2">DUF58 domain-containing protein</fullName>
    </submittedName>
</protein>
<dbReference type="InterPro" id="IPR002881">
    <property type="entry name" value="DUF58"/>
</dbReference>
<dbReference type="Pfam" id="PF01882">
    <property type="entry name" value="DUF58"/>
    <property type="match status" value="1"/>
</dbReference>
<evidence type="ECO:0000313" key="2">
    <source>
        <dbReference type="EMBL" id="PHK98467.1"/>
    </source>
</evidence>
<gene>
    <name evidence="2" type="ORF">CGL56_12310</name>
</gene>
<dbReference type="PANTHER" id="PTHR33608:SF6">
    <property type="entry name" value="BLL2464 PROTEIN"/>
    <property type="match status" value="1"/>
</dbReference>